<dbReference type="RefSeq" id="WP_270156621.1">
    <property type="nucleotide sequence ID" value="NZ_JAPNNL010000081.1"/>
</dbReference>
<organism evidence="1 2">
    <name type="scientific">Nonomuraea corallina</name>
    <dbReference type="NCBI Taxonomy" id="2989783"/>
    <lineage>
        <taxon>Bacteria</taxon>
        <taxon>Bacillati</taxon>
        <taxon>Actinomycetota</taxon>
        <taxon>Actinomycetes</taxon>
        <taxon>Streptosporangiales</taxon>
        <taxon>Streptosporangiaceae</taxon>
        <taxon>Nonomuraea</taxon>
    </lineage>
</organism>
<reference evidence="1" key="1">
    <citation type="submission" date="2022-11" db="EMBL/GenBank/DDBJ databases">
        <title>Nonomuraea corallina sp. nov., a new species of the genus Nonomuraea isolated from sea side sediment in Thai sea.</title>
        <authorList>
            <person name="Ngamcharungchit C."/>
            <person name="Matsumoto A."/>
            <person name="Suriyachadkun C."/>
            <person name="Panbangred W."/>
            <person name="Inahashi Y."/>
            <person name="Intra B."/>
        </authorList>
    </citation>
    <scope>NUCLEOTIDE SEQUENCE</scope>
    <source>
        <strain evidence="1">MCN248</strain>
    </source>
</reference>
<proteinExistence type="predicted"/>
<sequence>MRDLTVHDQSWSLDKDDRAVDYTNPFDASDPVTAASVSYTYAS</sequence>
<evidence type="ECO:0000313" key="2">
    <source>
        <dbReference type="Proteomes" id="UP001144036"/>
    </source>
</evidence>
<dbReference type="Proteomes" id="UP001144036">
    <property type="component" value="Unassembled WGS sequence"/>
</dbReference>
<accession>A0ABT4SEY5</accession>
<evidence type="ECO:0000313" key="1">
    <source>
        <dbReference type="EMBL" id="MDA0635769.1"/>
    </source>
</evidence>
<gene>
    <name evidence="1" type="ORF">OUY22_20305</name>
</gene>
<name>A0ABT4SEY5_9ACTN</name>
<dbReference type="EMBL" id="JAPNNL010000081">
    <property type="protein sequence ID" value="MDA0635769.1"/>
    <property type="molecule type" value="Genomic_DNA"/>
</dbReference>
<comment type="caution">
    <text evidence="1">The sequence shown here is derived from an EMBL/GenBank/DDBJ whole genome shotgun (WGS) entry which is preliminary data.</text>
</comment>
<keyword evidence="2" id="KW-1185">Reference proteome</keyword>
<protein>
    <submittedName>
        <fullName evidence="1">Uncharacterized protein</fullName>
    </submittedName>
</protein>